<comment type="caution">
    <text evidence="4">The sequence shown here is derived from an EMBL/GenBank/DDBJ whole genome shotgun (WGS) entry which is preliminary data.</text>
</comment>
<evidence type="ECO:0000259" key="3">
    <source>
        <dbReference type="PROSITE" id="PS50977"/>
    </source>
</evidence>
<organism evidence="4 5">
    <name type="scientific">Gemmiger gallinarum</name>
    <dbReference type="NCBI Taxonomy" id="2779354"/>
    <lineage>
        <taxon>Bacteria</taxon>
        <taxon>Bacillati</taxon>
        <taxon>Bacillota</taxon>
        <taxon>Clostridia</taxon>
        <taxon>Eubacteriales</taxon>
        <taxon>Gemmiger</taxon>
    </lineage>
</organism>
<evidence type="ECO:0000256" key="2">
    <source>
        <dbReference type="PROSITE-ProRule" id="PRU00335"/>
    </source>
</evidence>
<dbReference type="InterPro" id="IPR050624">
    <property type="entry name" value="HTH-type_Tx_Regulator"/>
</dbReference>
<dbReference type="RefSeq" id="WP_193502635.1">
    <property type="nucleotide sequence ID" value="NZ_JADCKC010000003.1"/>
</dbReference>
<dbReference type="SUPFAM" id="SSF46689">
    <property type="entry name" value="Homeodomain-like"/>
    <property type="match status" value="1"/>
</dbReference>
<proteinExistence type="predicted"/>
<feature type="DNA-binding region" description="H-T-H motif" evidence="2">
    <location>
        <begin position="29"/>
        <end position="48"/>
    </location>
</feature>
<sequence length="173" mass="19923">MDLRAQKTQKSIADAFYRLRAHKPLEKITVRELCREAPVNRSTFYAYYKDVYDLSEQLENELVRSILAGLPHPEAVLTDTARFVQDLFRACAPHPQLAVLFSGSRRGLLIARFSAELKRLIFDLYPERKGDPAFEVSLSFRIYGSYYAFLENRQYGEEKVVEILGRLSSGQPL</sequence>
<evidence type="ECO:0000313" key="4">
    <source>
        <dbReference type="EMBL" id="MBE5038467.1"/>
    </source>
</evidence>
<dbReference type="EMBL" id="JADCKC010000003">
    <property type="protein sequence ID" value="MBE5038467.1"/>
    <property type="molecule type" value="Genomic_DNA"/>
</dbReference>
<accession>A0ABR9R5Q7</accession>
<evidence type="ECO:0000256" key="1">
    <source>
        <dbReference type="ARBA" id="ARBA00023125"/>
    </source>
</evidence>
<dbReference type="Gene3D" id="1.10.357.10">
    <property type="entry name" value="Tetracycline Repressor, domain 2"/>
    <property type="match status" value="1"/>
</dbReference>
<feature type="domain" description="HTH tetR-type" evidence="3">
    <location>
        <begin position="6"/>
        <end position="66"/>
    </location>
</feature>
<reference evidence="4 5" key="1">
    <citation type="submission" date="2020-10" db="EMBL/GenBank/DDBJ databases">
        <title>ChiBAC.</title>
        <authorList>
            <person name="Zenner C."/>
            <person name="Hitch T.C.A."/>
            <person name="Clavel T."/>
        </authorList>
    </citation>
    <scope>NUCLEOTIDE SEQUENCE [LARGE SCALE GENOMIC DNA]</scope>
    <source>
        <strain evidence="4 5">DSM 109015</strain>
    </source>
</reference>
<dbReference type="InterPro" id="IPR009057">
    <property type="entry name" value="Homeodomain-like_sf"/>
</dbReference>
<dbReference type="PROSITE" id="PS50977">
    <property type="entry name" value="HTH_TETR_2"/>
    <property type="match status" value="1"/>
</dbReference>
<dbReference type="Proteomes" id="UP000768567">
    <property type="component" value="Unassembled WGS sequence"/>
</dbReference>
<evidence type="ECO:0000313" key="5">
    <source>
        <dbReference type="Proteomes" id="UP000768567"/>
    </source>
</evidence>
<dbReference type="PANTHER" id="PTHR43479:SF7">
    <property type="entry name" value="TETR-FAMILY TRANSCRIPTIONAL REGULATOR"/>
    <property type="match status" value="1"/>
</dbReference>
<protein>
    <submittedName>
        <fullName evidence="4">TetR/AcrR family transcriptional regulator</fullName>
    </submittedName>
</protein>
<dbReference type="PANTHER" id="PTHR43479">
    <property type="entry name" value="ACREF/ENVCD OPERON REPRESSOR-RELATED"/>
    <property type="match status" value="1"/>
</dbReference>
<keyword evidence="1 2" id="KW-0238">DNA-binding</keyword>
<keyword evidence="5" id="KW-1185">Reference proteome</keyword>
<name>A0ABR9R5Q7_9FIRM</name>
<dbReference type="InterPro" id="IPR001647">
    <property type="entry name" value="HTH_TetR"/>
</dbReference>
<gene>
    <name evidence="4" type="ORF">INF35_11780</name>
</gene>